<keyword evidence="6 7" id="KW-0472">Membrane</keyword>
<organism evidence="10">
    <name type="scientific">Alsobacter sp. KACC 23698</name>
    <dbReference type="NCBI Taxonomy" id="3149229"/>
    <lineage>
        <taxon>Bacteria</taxon>
        <taxon>Pseudomonadati</taxon>
        <taxon>Pseudomonadota</taxon>
        <taxon>Alphaproteobacteria</taxon>
        <taxon>Hyphomicrobiales</taxon>
        <taxon>Alsobacteraceae</taxon>
        <taxon>Alsobacter</taxon>
    </lineage>
</organism>
<evidence type="ECO:0000256" key="4">
    <source>
        <dbReference type="ARBA" id="ARBA00022692"/>
    </source>
</evidence>
<feature type="domain" description="ABC transmembrane type-1" evidence="9">
    <location>
        <begin position="252"/>
        <end position="457"/>
    </location>
</feature>
<evidence type="ECO:0000256" key="7">
    <source>
        <dbReference type="RuleBase" id="RU363032"/>
    </source>
</evidence>
<evidence type="ECO:0000256" key="2">
    <source>
        <dbReference type="ARBA" id="ARBA00022448"/>
    </source>
</evidence>
<keyword evidence="5 7" id="KW-1133">Transmembrane helix</keyword>
<comment type="similarity">
    <text evidence="7">Belongs to the binding-protein-dependent transport system permease family.</text>
</comment>
<feature type="transmembrane region" description="Helical" evidence="7">
    <location>
        <begin position="487"/>
        <end position="513"/>
    </location>
</feature>
<dbReference type="CDD" id="cd06261">
    <property type="entry name" value="TM_PBP2"/>
    <property type="match status" value="2"/>
</dbReference>
<sequence>MSAISEAPGGPSRLGLSGEERPRRGKFRERRAGAETVRGGAVVVVAWIAFALLPWYWLDLSAGSASLSGYPLGPAGSGLALAVSGRAWWLLPLLVLLALATFAVRDRNPLRRNALLVWAGALGVWALLKQGFLIGLKGWSFAWVAALMGGPGPSQIGFGLGAALLLLAFLILLCQGLAGRGWCRGDAFIVCSVGVVVSLILLFVFFPVSTILASAFQDNAGRFAPSEFAAKISDPSIWGLDCLAGPLRCGVAWNTLFLGVLVGLGTTALGLAFALIATRTPFRFKGALRILSILPIITPPFVIGLALILLFGRSGAVSALLSEWFGLPRSRWIYGLPGILIAQLLAFTPIAYMVLVGVVQGVSPSLEEASQTLRASRWTTFRTVTLPLLRPGLANAFLLGFVESLADFGNPLVLGGNFEVLSTKIFFAVVGAATDQGRAAVLSIVLLAFTLLAFWAQQVWLGKKVYVTVGGKGDAGLPLPLPRRVAWACYLTALPWALFTAAIYLLILIGGFVKSLGRDYSLTMDHYSAGFRVESGAGGLVFSGGAWDSLFATLEVAAFAAPLTAAIGLLTAYLLTRQRFTGLRAFEFGTMLSFAIPGTVVGVSYILAFNVPPFELTGTALILIICFVFRNMPVGVRSGVATLSQIDKSLDEASLTLGARSWTTLRYVVMPLLRPAILATLVYSFVRAMTAVSAVIFLVSAKYNMATTYIVGRVEAGEFGIAIAYSSVLIGVMLVAILGIELLVGKRRLGRREAPAAVVAAGG</sequence>
<feature type="transmembrane region" description="Helical" evidence="7">
    <location>
        <begin position="256"/>
        <end position="278"/>
    </location>
</feature>
<keyword evidence="3" id="KW-1003">Cell membrane</keyword>
<evidence type="ECO:0000259" key="9">
    <source>
        <dbReference type="PROSITE" id="PS50928"/>
    </source>
</evidence>
<feature type="transmembrane region" description="Helical" evidence="7">
    <location>
        <begin position="588"/>
        <end position="608"/>
    </location>
</feature>
<feature type="transmembrane region" description="Helical" evidence="7">
    <location>
        <begin position="187"/>
        <end position="206"/>
    </location>
</feature>
<proteinExistence type="inferred from homology"/>
<feature type="transmembrane region" description="Helical" evidence="7">
    <location>
        <begin position="36"/>
        <end position="58"/>
    </location>
</feature>
<dbReference type="PROSITE" id="PS50928">
    <property type="entry name" value="ABC_TM1"/>
    <property type="match status" value="2"/>
</dbReference>
<feature type="transmembrane region" description="Helical" evidence="7">
    <location>
        <begin position="719"/>
        <end position="744"/>
    </location>
</feature>
<evidence type="ECO:0000256" key="5">
    <source>
        <dbReference type="ARBA" id="ARBA00022989"/>
    </source>
</evidence>
<evidence type="ECO:0000313" key="10">
    <source>
        <dbReference type="EMBL" id="XBO41037.1"/>
    </source>
</evidence>
<dbReference type="PANTHER" id="PTHR30183">
    <property type="entry name" value="MOLYBDENUM TRANSPORT SYSTEM PERMEASE PROTEIN MODB"/>
    <property type="match status" value="1"/>
</dbReference>
<feature type="transmembrane region" description="Helical" evidence="7">
    <location>
        <begin position="290"/>
        <end position="312"/>
    </location>
</feature>
<gene>
    <name evidence="10" type="ORF">ABEG18_09835</name>
</gene>
<dbReference type="Gene3D" id="1.10.3720.10">
    <property type="entry name" value="MetI-like"/>
    <property type="match status" value="2"/>
</dbReference>
<name>A0AAU7JLF4_9HYPH</name>
<evidence type="ECO:0000256" key="8">
    <source>
        <dbReference type="SAM" id="MobiDB-lite"/>
    </source>
</evidence>
<feature type="transmembrane region" description="Helical" evidence="7">
    <location>
        <begin position="78"/>
        <end position="103"/>
    </location>
</feature>
<accession>A0AAU7JLF4</accession>
<dbReference type="PANTHER" id="PTHR30183:SF7">
    <property type="entry name" value="FERRIC TRANSPORT SYSTEM PERMEASE PROTEIN FBPB 1-RELATED"/>
    <property type="match status" value="1"/>
</dbReference>
<keyword evidence="4 7" id="KW-0812">Transmembrane</keyword>
<dbReference type="EMBL" id="CP157484">
    <property type="protein sequence ID" value="XBO41037.1"/>
    <property type="molecule type" value="Genomic_DNA"/>
</dbReference>
<feature type="transmembrane region" description="Helical" evidence="7">
    <location>
        <begin position="676"/>
        <end position="699"/>
    </location>
</feature>
<protein>
    <submittedName>
        <fullName evidence="10">Iron ABC transporter permease</fullName>
    </submittedName>
</protein>
<feature type="transmembrane region" description="Helical" evidence="7">
    <location>
        <begin position="614"/>
        <end position="632"/>
    </location>
</feature>
<reference evidence="10" key="1">
    <citation type="submission" date="2024-05" db="EMBL/GenBank/DDBJ databases">
        <authorList>
            <person name="Kim S."/>
            <person name="Heo J."/>
            <person name="Choi H."/>
            <person name="Choi Y."/>
            <person name="Kwon S.-W."/>
            <person name="Kim Y."/>
        </authorList>
    </citation>
    <scope>NUCLEOTIDE SEQUENCE</scope>
    <source>
        <strain evidence="10">KACC 23698</strain>
    </source>
</reference>
<evidence type="ECO:0000256" key="3">
    <source>
        <dbReference type="ARBA" id="ARBA00022475"/>
    </source>
</evidence>
<feature type="transmembrane region" description="Helical" evidence="7">
    <location>
        <begin position="439"/>
        <end position="456"/>
    </location>
</feature>
<evidence type="ECO:0000256" key="1">
    <source>
        <dbReference type="ARBA" id="ARBA00004651"/>
    </source>
</evidence>
<feature type="domain" description="ABC transmembrane type-1" evidence="9">
    <location>
        <begin position="550"/>
        <end position="740"/>
    </location>
</feature>
<dbReference type="SUPFAM" id="SSF161098">
    <property type="entry name" value="MetI-like"/>
    <property type="match status" value="2"/>
</dbReference>
<dbReference type="Pfam" id="PF00528">
    <property type="entry name" value="BPD_transp_1"/>
    <property type="match status" value="2"/>
</dbReference>
<feature type="region of interest" description="Disordered" evidence="8">
    <location>
        <begin position="1"/>
        <end position="29"/>
    </location>
</feature>
<dbReference type="GO" id="GO:0055085">
    <property type="term" value="P:transmembrane transport"/>
    <property type="evidence" value="ECO:0007669"/>
    <property type="project" value="InterPro"/>
</dbReference>
<dbReference type="InterPro" id="IPR035906">
    <property type="entry name" value="MetI-like_sf"/>
</dbReference>
<feature type="transmembrane region" description="Helical" evidence="7">
    <location>
        <begin position="556"/>
        <end position="576"/>
    </location>
</feature>
<feature type="transmembrane region" description="Helical" evidence="7">
    <location>
        <begin position="156"/>
        <end position="175"/>
    </location>
</feature>
<keyword evidence="2 7" id="KW-0813">Transport</keyword>
<dbReference type="RefSeq" id="WP_406857890.1">
    <property type="nucleotide sequence ID" value="NZ_CP157484.1"/>
</dbReference>
<comment type="subcellular location">
    <subcellularLocation>
        <location evidence="1 7">Cell membrane</location>
        <topology evidence="1 7">Multi-pass membrane protein</topology>
    </subcellularLocation>
</comment>
<dbReference type="InterPro" id="IPR000515">
    <property type="entry name" value="MetI-like"/>
</dbReference>
<dbReference type="AlphaFoldDB" id="A0AAU7JLF4"/>
<dbReference type="GO" id="GO:0005886">
    <property type="term" value="C:plasma membrane"/>
    <property type="evidence" value="ECO:0007669"/>
    <property type="project" value="UniProtKB-SubCell"/>
</dbReference>
<evidence type="ECO:0000256" key="6">
    <source>
        <dbReference type="ARBA" id="ARBA00023136"/>
    </source>
</evidence>
<feature type="transmembrane region" description="Helical" evidence="7">
    <location>
        <begin position="115"/>
        <end position="136"/>
    </location>
</feature>
<feature type="transmembrane region" description="Helical" evidence="7">
    <location>
        <begin position="332"/>
        <end position="359"/>
    </location>
</feature>